<feature type="transmembrane region" description="Helical" evidence="2">
    <location>
        <begin position="6"/>
        <end position="24"/>
    </location>
</feature>
<feature type="transmembrane region" description="Helical" evidence="2">
    <location>
        <begin position="36"/>
        <end position="57"/>
    </location>
</feature>
<organism evidence="3 4">
    <name type="scientific">Grylomicrobium aquisgranensis</name>
    <dbReference type="NCBI Taxonomy" id="2926318"/>
    <lineage>
        <taxon>Bacteria</taxon>
        <taxon>Bacillati</taxon>
        <taxon>Bacillota</taxon>
        <taxon>Erysipelotrichia</taxon>
        <taxon>Erysipelotrichales</taxon>
        <taxon>Erysipelotrichaceae</taxon>
        <taxon>Grylomicrobium</taxon>
    </lineage>
</organism>
<name>A0AB35U577_9FIRM</name>
<proteinExistence type="predicted"/>
<evidence type="ECO:0000313" key="3">
    <source>
        <dbReference type="EMBL" id="MDX8419944.1"/>
    </source>
</evidence>
<keyword evidence="1" id="KW-0175">Coiled coil</keyword>
<reference evidence="3 4" key="1">
    <citation type="submission" date="2022-03" db="EMBL/GenBank/DDBJ databases">
        <title>Novel taxa within the pig intestine.</title>
        <authorList>
            <person name="Wylensek D."/>
            <person name="Bishof K."/>
            <person name="Afrizal A."/>
            <person name="Clavel T."/>
        </authorList>
    </citation>
    <scope>NUCLEOTIDE SEQUENCE [LARGE SCALE GENOMIC DNA]</scope>
    <source>
        <strain evidence="3 4">CLA-KB-P133</strain>
    </source>
</reference>
<keyword evidence="2" id="KW-0472">Membrane</keyword>
<dbReference type="Proteomes" id="UP001286174">
    <property type="component" value="Unassembled WGS sequence"/>
</dbReference>
<evidence type="ECO:0000313" key="4">
    <source>
        <dbReference type="Proteomes" id="UP001286174"/>
    </source>
</evidence>
<dbReference type="Pfam" id="PF10066">
    <property type="entry name" value="DUF2304"/>
    <property type="match status" value="1"/>
</dbReference>
<accession>A0AB35U577</accession>
<evidence type="ECO:0000256" key="1">
    <source>
        <dbReference type="SAM" id="Coils"/>
    </source>
</evidence>
<dbReference type="EMBL" id="JALBUR010000017">
    <property type="protein sequence ID" value="MDX8419944.1"/>
    <property type="molecule type" value="Genomic_DNA"/>
</dbReference>
<feature type="transmembrane region" description="Helical" evidence="2">
    <location>
        <begin position="63"/>
        <end position="83"/>
    </location>
</feature>
<dbReference type="RefSeq" id="WP_370596198.1">
    <property type="nucleotide sequence ID" value="NZ_JALBUR010000017.1"/>
</dbReference>
<gene>
    <name evidence="3" type="ORF">MOZ60_07525</name>
</gene>
<comment type="caution">
    <text evidence="3">The sequence shown here is derived from an EMBL/GenBank/DDBJ whole genome shotgun (WGS) entry which is preliminary data.</text>
</comment>
<evidence type="ECO:0000256" key="2">
    <source>
        <dbReference type="SAM" id="Phobius"/>
    </source>
</evidence>
<dbReference type="InterPro" id="IPR019277">
    <property type="entry name" value="DUF2304"/>
</dbReference>
<keyword evidence="4" id="KW-1185">Reference proteome</keyword>
<keyword evidence="2" id="KW-1133">Transmembrane helix</keyword>
<protein>
    <submittedName>
        <fullName evidence="3">DUF2304 domain-containing protein</fullName>
    </submittedName>
</protein>
<feature type="coiled-coil region" evidence="1">
    <location>
        <begin position="89"/>
        <end position="116"/>
    </location>
</feature>
<keyword evidence="2" id="KW-0812">Transmembrane</keyword>
<dbReference type="AlphaFoldDB" id="A0AB35U577"/>
<sequence length="116" mass="13440">MSTKLRLVLLVLLLIAFVMLIKQIKNGKLLLKYSLSWMFLLIGLTIFLLFPGLLGWITRGMGVQLPINMVFFLGFLFMILIVYRLTEAISLQSIEIKELAQKIALLEKENRKNRKE</sequence>